<name>A0A914AB79_PATMI</name>
<dbReference type="RefSeq" id="XP_038060619.1">
    <property type="nucleotide sequence ID" value="XM_038204691.1"/>
</dbReference>
<dbReference type="GO" id="GO:0005737">
    <property type="term" value="C:cytoplasm"/>
    <property type="evidence" value="ECO:0007669"/>
    <property type="project" value="UniProtKB-SubCell"/>
</dbReference>
<comment type="similarity">
    <text evidence="3">Belongs to the PPase family.</text>
</comment>
<dbReference type="FunFam" id="3.90.80.10:FF:000004">
    <property type="entry name" value="Inorganic pyrophosphatase"/>
    <property type="match status" value="1"/>
</dbReference>
<dbReference type="Pfam" id="PF00719">
    <property type="entry name" value="Pyrophosphatase"/>
    <property type="match status" value="1"/>
</dbReference>
<evidence type="ECO:0000256" key="4">
    <source>
        <dbReference type="ARBA" id="ARBA00012146"/>
    </source>
</evidence>
<evidence type="ECO:0000256" key="2">
    <source>
        <dbReference type="ARBA" id="ARBA00004496"/>
    </source>
</evidence>
<dbReference type="OrthoDB" id="1608002at2759"/>
<dbReference type="Proteomes" id="UP000887568">
    <property type="component" value="Unplaced"/>
</dbReference>
<dbReference type="EC" id="3.6.1.1" evidence="4"/>
<dbReference type="SUPFAM" id="SSF50324">
    <property type="entry name" value="Inorganic pyrophosphatase"/>
    <property type="match status" value="1"/>
</dbReference>
<proteinExistence type="inferred from homology"/>
<protein>
    <recommendedName>
        <fullName evidence="10">Inorganic pyrophosphatase</fullName>
        <ecNumber evidence="4">3.6.1.1</ecNumber>
    </recommendedName>
    <alternativeName>
        <fullName evidence="9">Pyrophosphate phospho-hydrolase</fullName>
    </alternativeName>
</protein>
<dbReference type="PANTHER" id="PTHR10286">
    <property type="entry name" value="INORGANIC PYROPHOSPHATASE"/>
    <property type="match status" value="1"/>
</dbReference>
<evidence type="ECO:0000313" key="12">
    <source>
        <dbReference type="Proteomes" id="UP000887568"/>
    </source>
</evidence>
<evidence type="ECO:0000256" key="5">
    <source>
        <dbReference type="ARBA" id="ARBA00022490"/>
    </source>
</evidence>
<keyword evidence="5" id="KW-0963">Cytoplasm</keyword>
<evidence type="ECO:0000313" key="11">
    <source>
        <dbReference type="EnsemblMetazoa" id="XP_038060619.1"/>
    </source>
</evidence>
<evidence type="ECO:0000256" key="8">
    <source>
        <dbReference type="ARBA" id="ARBA00022842"/>
    </source>
</evidence>
<keyword evidence="7" id="KW-0378">Hydrolase</keyword>
<dbReference type="Gene3D" id="3.90.80.10">
    <property type="entry name" value="Inorganic pyrophosphatase"/>
    <property type="match status" value="1"/>
</dbReference>
<dbReference type="AlphaFoldDB" id="A0A914AB79"/>
<dbReference type="GO" id="GO:0000287">
    <property type="term" value="F:magnesium ion binding"/>
    <property type="evidence" value="ECO:0007669"/>
    <property type="project" value="InterPro"/>
</dbReference>
<keyword evidence="6" id="KW-0479">Metal-binding</keyword>
<dbReference type="InterPro" id="IPR036649">
    <property type="entry name" value="Pyrophosphatase_sf"/>
</dbReference>
<dbReference type="GO" id="GO:0004427">
    <property type="term" value="F:inorganic diphosphate phosphatase activity"/>
    <property type="evidence" value="ECO:0007669"/>
    <property type="project" value="UniProtKB-EC"/>
</dbReference>
<dbReference type="GeneID" id="119731520"/>
<comment type="subcellular location">
    <subcellularLocation>
        <location evidence="2">Cytoplasm</location>
    </subcellularLocation>
</comment>
<dbReference type="CDD" id="cd00412">
    <property type="entry name" value="pyrophosphatase"/>
    <property type="match status" value="1"/>
</dbReference>
<evidence type="ECO:0000256" key="10">
    <source>
        <dbReference type="ARBA" id="ARBA00040300"/>
    </source>
</evidence>
<keyword evidence="8" id="KW-0460">Magnesium</keyword>
<dbReference type="OMA" id="CASQYNA"/>
<accession>A0A914AB79</accession>
<reference evidence="11" key="1">
    <citation type="submission" date="2022-11" db="UniProtKB">
        <authorList>
            <consortium name="EnsemblMetazoa"/>
        </authorList>
    </citation>
    <scope>IDENTIFICATION</scope>
</reference>
<evidence type="ECO:0000256" key="1">
    <source>
        <dbReference type="ARBA" id="ARBA00001946"/>
    </source>
</evidence>
<dbReference type="GO" id="GO:0006796">
    <property type="term" value="P:phosphate-containing compound metabolic process"/>
    <property type="evidence" value="ECO:0007669"/>
    <property type="project" value="InterPro"/>
</dbReference>
<keyword evidence="12" id="KW-1185">Reference proteome</keyword>
<dbReference type="EnsemblMetazoa" id="XM_038204691.1">
    <property type="protein sequence ID" value="XP_038060619.1"/>
    <property type="gene ID" value="LOC119731520"/>
</dbReference>
<dbReference type="PROSITE" id="PS00387">
    <property type="entry name" value="PPASE"/>
    <property type="match status" value="1"/>
</dbReference>
<sequence>MSLVTCQRFIRVLRTFSAPSLNPFFSAVNPKIQPFCHRSVSFTVARSCSKMASYTIEERGPQNSMDYRVFFKNASGTYVSPFHDIPLTPPGSTDPAVFNMVVEVPRWTNAKMEIKTTEKLNPIRQDVKKEKLRFVKNCFPHHGYIWNYGALPQTWEDPSHTDEHTNCKGDNDPLDVCEIGSRVAKRGDVIQVKVLGVLAMIDEGETDWKIVAIDVRDKLANVLNDIEDLRKHMPGFLEATFEWFKIYKVPDGKPFNTFAFNSEPKNKDFALSIIKQTHGQWQQLMQGKTDPAGIVCENVTVAGSAHMVAADTAKQFFEAAPETGQVEPVNPEIDAWHYIPQQ</sequence>
<organism evidence="11 12">
    <name type="scientific">Patiria miniata</name>
    <name type="common">Bat star</name>
    <name type="synonym">Asterina miniata</name>
    <dbReference type="NCBI Taxonomy" id="46514"/>
    <lineage>
        <taxon>Eukaryota</taxon>
        <taxon>Metazoa</taxon>
        <taxon>Echinodermata</taxon>
        <taxon>Eleutherozoa</taxon>
        <taxon>Asterozoa</taxon>
        <taxon>Asteroidea</taxon>
        <taxon>Valvatacea</taxon>
        <taxon>Valvatida</taxon>
        <taxon>Asterinidae</taxon>
        <taxon>Patiria</taxon>
    </lineage>
</organism>
<evidence type="ECO:0000256" key="3">
    <source>
        <dbReference type="ARBA" id="ARBA00006220"/>
    </source>
</evidence>
<evidence type="ECO:0000256" key="9">
    <source>
        <dbReference type="ARBA" id="ARBA00032535"/>
    </source>
</evidence>
<evidence type="ECO:0000256" key="6">
    <source>
        <dbReference type="ARBA" id="ARBA00022723"/>
    </source>
</evidence>
<evidence type="ECO:0000256" key="7">
    <source>
        <dbReference type="ARBA" id="ARBA00022801"/>
    </source>
</evidence>
<comment type="cofactor">
    <cofactor evidence="1">
        <name>Mg(2+)</name>
        <dbReference type="ChEBI" id="CHEBI:18420"/>
    </cofactor>
</comment>
<dbReference type="InterPro" id="IPR008162">
    <property type="entry name" value="Pyrophosphatase"/>
</dbReference>